<dbReference type="Proteomes" id="UP000501408">
    <property type="component" value="Chromosome 2"/>
</dbReference>
<evidence type="ECO:0000256" key="1">
    <source>
        <dbReference type="ARBA" id="ARBA00022801"/>
    </source>
</evidence>
<dbReference type="PIRSF" id="PIRSF031982">
    <property type="entry name" value="UCP031982_abhydr"/>
    <property type="match status" value="1"/>
</dbReference>
<proteinExistence type="predicted"/>
<dbReference type="Pfam" id="PF12146">
    <property type="entry name" value="Hydrolase_4"/>
    <property type="match status" value="1"/>
</dbReference>
<dbReference type="InterPro" id="IPR029058">
    <property type="entry name" value="AB_hydrolase_fold"/>
</dbReference>
<evidence type="ECO:0000256" key="3">
    <source>
        <dbReference type="ARBA" id="ARBA00023098"/>
    </source>
</evidence>
<feature type="domain" description="Serine aminopeptidase S33" evidence="4">
    <location>
        <begin position="81"/>
        <end position="177"/>
    </location>
</feature>
<evidence type="ECO:0000259" key="4">
    <source>
        <dbReference type="Pfam" id="PF12146"/>
    </source>
</evidence>
<dbReference type="Gene3D" id="3.40.50.1820">
    <property type="entry name" value="alpha/beta hydrolase"/>
    <property type="match status" value="1"/>
</dbReference>
<gene>
    <name evidence="5" type="ORF">HBA18_13590</name>
</gene>
<evidence type="ECO:0000256" key="2">
    <source>
        <dbReference type="ARBA" id="ARBA00022963"/>
    </source>
</evidence>
<dbReference type="InterPro" id="IPR022742">
    <property type="entry name" value="Hydrolase_4"/>
</dbReference>
<dbReference type="PANTHER" id="PTHR10272:SF0">
    <property type="entry name" value="PLATELET-ACTIVATING FACTOR ACETYLHYDROLASE"/>
    <property type="match status" value="1"/>
</dbReference>
<evidence type="ECO:0000313" key="5">
    <source>
        <dbReference type="EMBL" id="QIR07451.1"/>
    </source>
</evidence>
<dbReference type="EMBL" id="CP050267">
    <property type="protein sequence ID" value="QIR07451.1"/>
    <property type="molecule type" value="Genomic_DNA"/>
</dbReference>
<protein>
    <submittedName>
        <fullName evidence="5">Prolyl oligopeptidase family serine peptidase</fullName>
    </submittedName>
</protein>
<sequence length="341" mass="37783">MYYQRVLFTIFYLSSLLLQPALANSVGFIPLYIEANAIRPLEGAMWYPTDETEAKVLIGDNPAFIGVPVIQNASIDTKNAPLVVLSHGYRGNWRNQSWLAYSLAQKGYIVAAINHPGTTSFNHNASQAAQWWQRPKDMSHLLDHLLSNNSYRNKIDKQNITAIGHSLGGWTVMQLIGAQLDRTAFKRDCQQYPNSRTCGLADELGLSTRQDAEPSSHNLSDPRIKRVVSLDLGLARSFSTTSLASVSQPTLILAAGVDIGDLPQAMESGYLAEHMGRAHRRYKVYQNATHFSFIQACKPNAVTLLEAEKQGDGIICQDGRGAQRSTLHQQIIDDIVQFLAD</sequence>
<reference evidence="5 6" key="1">
    <citation type="submission" date="2020-03" db="EMBL/GenBank/DDBJ databases">
        <title>Genome mining reveals the biosynthetic pathways of PHA and ectoines of the halophilic strain Salinivibrio costicola M318 isolated from fermented shrimp paste.</title>
        <authorList>
            <person name="Doan T.V."/>
            <person name="Tran L.T."/>
            <person name="Trieu T.A."/>
            <person name="Nguyen Q.V."/>
            <person name="Quach T.N."/>
            <person name="Phi T.Q."/>
            <person name="Kumar S."/>
        </authorList>
    </citation>
    <scope>NUCLEOTIDE SEQUENCE [LARGE SCALE GENOMIC DNA]</scope>
    <source>
        <strain evidence="5 6">M318</strain>
    </source>
</reference>
<keyword evidence="3" id="KW-0443">Lipid metabolism</keyword>
<keyword evidence="6" id="KW-1185">Reference proteome</keyword>
<dbReference type="SUPFAM" id="SSF53474">
    <property type="entry name" value="alpha/beta-Hydrolases"/>
    <property type="match status" value="1"/>
</dbReference>
<accession>A0ABX6K7F4</accession>
<dbReference type="RefSeq" id="WP_167315077.1">
    <property type="nucleotide sequence ID" value="NZ_CP050267.1"/>
</dbReference>
<name>A0ABX6K7F4_SALCS</name>
<dbReference type="InterPro" id="IPR016986">
    <property type="entry name" value="UCP031982_abhydr"/>
</dbReference>
<dbReference type="PANTHER" id="PTHR10272">
    <property type="entry name" value="PLATELET-ACTIVATING FACTOR ACETYLHYDROLASE"/>
    <property type="match status" value="1"/>
</dbReference>
<organism evidence="5 6">
    <name type="scientific">Salinivibrio costicola</name>
    <name type="common">Vibrio costicola</name>
    <dbReference type="NCBI Taxonomy" id="51367"/>
    <lineage>
        <taxon>Bacteria</taxon>
        <taxon>Pseudomonadati</taxon>
        <taxon>Pseudomonadota</taxon>
        <taxon>Gammaproteobacteria</taxon>
        <taxon>Vibrionales</taxon>
        <taxon>Vibrionaceae</taxon>
        <taxon>Salinivibrio</taxon>
    </lineage>
</organism>
<keyword evidence="2" id="KW-0442">Lipid degradation</keyword>
<keyword evidence="1" id="KW-0378">Hydrolase</keyword>
<evidence type="ECO:0000313" key="6">
    <source>
        <dbReference type="Proteomes" id="UP000501408"/>
    </source>
</evidence>